<accession>A0ABU0U9G2</accession>
<keyword evidence="1" id="KW-0812">Transmembrane</keyword>
<evidence type="ECO:0000313" key="2">
    <source>
        <dbReference type="EMBL" id="MDQ1151501.1"/>
    </source>
</evidence>
<organism evidence="2 3">
    <name type="scientific">Sphingobacterium zeae</name>
    <dbReference type="NCBI Taxonomy" id="1776859"/>
    <lineage>
        <taxon>Bacteria</taxon>
        <taxon>Pseudomonadati</taxon>
        <taxon>Bacteroidota</taxon>
        <taxon>Sphingobacteriia</taxon>
        <taxon>Sphingobacteriales</taxon>
        <taxon>Sphingobacteriaceae</taxon>
        <taxon>Sphingobacterium</taxon>
    </lineage>
</organism>
<keyword evidence="3" id="KW-1185">Reference proteome</keyword>
<keyword evidence="1" id="KW-1133">Transmembrane helix</keyword>
<reference evidence="2 3" key="1">
    <citation type="submission" date="2023-07" db="EMBL/GenBank/DDBJ databases">
        <title>Functional and genomic diversity of the sorghum phyllosphere microbiome.</title>
        <authorList>
            <person name="Shade A."/>
        </authorList>
    </citation>
    <scope>NUCLEOTIDE SEQUENCE [LARGE SCALE GENOMIC DNA]</scope>
    <source>
        <strain evidence="2 3">SORGH_AS_0892</strain>
    </source>
</reference>
<protein>
    <submittedName>
        <fullName evidence="2">Uncharacterized protein</fullName>
    </submittedName>
</protein>
<gene>
    <name evidence="2" type="ORF">QE382_003485</name>
</gene>
<evidence type="ECO:0000256" key="1">
    <source>
        <dbReference type="SAM" id="Phobius"/>
    </source>
</evidence>
<feature type="transmembrane region" description="Helical" evidence="1">
    <location>
        <begin position="36"/>
        <end position="53"/>
    </location>
</feature>
<feature type="transmembrane region" description="Helical" evidence="1">
    <location>
        <begin position="12"/>
        <end position="30"/>
    </location>
</feature>
<sequence length="164" mass="18735">MIKIHFNSGKIIISMALCLFAIVVTLYAWLHKDLMLKLASTVWALAAASVFHLRIQQINRYRKGIAALTIGQDMLVNNSALEPQPIPWADIDCFVTGLYRTSSIFIKLKESSLLRKQKTSRLINLLSFIDRNLITKPAHLWIDIDVINIRVEELVPLLNQKLKQ</sequence>
<proteinExistence type="predicted"/>
<dbReference type="Proteomes" id="UP001244640">
    <property type="component" value="Unassembled WGS sequence"/>
</dbReference>
<dbReference type="EMBL" id="JAUTBA010000001">
    <property type="protein sequence ID" value="MDQ1151501.1"/>
    <property type="molecule type" value="Genomic_DNA"/>
</dbReference>
<dbReference type="RefSeq" id="WP_307186973.1">
    <property type="nucleotide sequence ID" value="NZ_JAUTBA010000001.1"/>
</dbReference>
<keyword evidence="1" id="KW-0472">Membrane</keyword>
<name>A0ABU0U9G2_9SPHI</name>
<evidence type="ECO:0000313" key="3">
    <source>
        <dbReference type="Proteomes" id="UP001244640"/>
    </source>
</evidence>
<comment type="caution">
    <text evidence="2">The sequence shown here is derived from an EMBL/GenBank/DDBJ whole genome shotgun (WGS) entry which is preliminary data.</text>
</comment>